<evidence type="ECO:0000313" key="3">
    <source>
        <dbReference type="Proteomes" id="UP001050691"/>
    </source>
</evidence>
<organism evidence="2 3">
    <name type="scientific">Clathrus columnatus</name>
    <dbReference type="NCBI Taxonomy" id="1419009"/>
    <lineage>
        <taxon>Eukaryota</taxon>
        <taxon>Fungi</taxon>
        <taxon>Dikarya</taxon>
        <taxon>Basidiomycota</taxon>
        <taxon>Agaricomycotina</taxon>
        <taxon>Agaricomycetes</taxon>
        <taxon>Phallomycetidae</taxon>
        <taxon>Phallales</taxon>
        <taxon>Clathraceae</taxon>
        <taxon>Clathrus</taxon>
    </lineage>
</organism>
<dbReference type="Proteomes" id="UP001050691">
    <property type="component" value="Unassembled WGS sequence"/>
</dbReference>
<keyword evidence="3" id="KW-1185">Reference proteome</keyword>
<comment type="caution">
    <text evidence="2">The sequence shown here is derived from an EMBL/GenBank/DDBJ whole genome shotgun (WGS) entry which is preliminary data.</text>
</comment>
<accession>A0AAV5A365</accession>
<evidence type="ECO:0000313" key="2">
    <source>
        <dbReference type="EMBL" id="GJJ09106.1"/>
    </source>
</evidence>
<dbReference type="AlphaFoldDB" id="A0AAV5A365"/>
<dbReference type="EMBL" id="BPWL01000004">
    <property type="protein sequence ID" value="GJJ09106.1"/>
    <property type="molecule type" value="Genomic_DNA"/>
</dbReference>
<feature type="compositionally biased region" description="Acidic residues" evidence="1">
    <location>
        <begin position="463"/>
        <end position="473"/>
    </location>
</feature>
<feature type="compositionally biased region" description="Basic and acidic residues" evidence="1">
    <location>
        <begin position="494"/>
        <end position="517"/>
    </location>
</feature>
<gene>
    <name evidence="2" type="ORF">Clacol_003328</name>
</gene>
<feature type="compositionally biased region" description="Basic and acidic residues" evidence="1">
    <location>
        <begin position="449"/>
        <end position="462"/>
    </location>
</feature>
<protein>
    <submittedName>
        <fullName evidence="2">Uncharacterized protein</fullName>
    </submittedName>
</protein>
<name>A0AAV5A365_9AGAM</name>
<sequence>MSQTKASAIIKAFHDNDLFSSTLKAILENDDQLFLNAVKKANLTVEDLTLSDVEFDNLVKGIKPSGELDIATWEGYYEVDTGSDTEPYAFLILSTTESVYWGSRSRIMDGPGDCIVQHSLSSDGKLNFSTPTDGSVSITLTRTYDDTTGTMSVQVSGTRDEQSFFGSQVTPPLDSFSQTPADAKQTPLDLQRKTTKGAISISRRVDVESLLTWQDVCTIAGTAMAVFGFAVALYQVYLWIKESRAERVIRAQRVEQQLEDKVSLLEVVVEPRANTLDVNWDSAWGTLTNDITSRINEKLNNIDFNTQTPDQIVESLHQTARDAAVESLGNYVQHRIGSQILEMLDPFRSLPSYQRIKTDVTDEAVNEQIRPKLRDIGSDASTYDPLIRSLTLEARQRAFLDNYEQLSKAYNGAESAYEDARKKREGTEQDIKDVDRAIEEAQEAGNLEEQAREEERKRKLEEQLEELEKEEEEKEKARDEAQQAKNEAADQSQDADKDVNDDHSMDDWNDKGEGVFK</sequence>
<feature type="region of interest" description="Disordered" evidence="1">
    <location>
        <begin position="442"/>
        <end position="517"/>
    </location>
</feature>
<reference evidence="2" key="1">
    <citation type="submission" date="2021-10" db="EMBL/GenBank/DDBJ databases">
        <title>De novo Genome Assembly of Clathrus columnatus (Basidiomycota, Fungi) Using Illumina and Nanopore Sequence Data.</title>
        <authorList>
            <person name="Ogiso-Tanaka E."/>
            <person name="Itagaki H."/>
            <person name="Hosoya T."/>
            <person name="Hosaka K."/>
        </authorList>
    </citation>
    <scope>NUCLEOTIDE SEQUENCE</scope>
    <source>
        <strain evidence="2">MO-923</strain>
    </source>
</reference>
<evidence type="ECO:0000256" key="1">
    <source>
        <dbReference type="SAM" id="MobiDB-lite"/>
    </source>
</evidence>
<proteinExistence type="predicted"/>